<name>A0A1G2CFK1_9BACT</name>
<comment type="caution">
    <text evidence="2">The sequence shown here is derived from an EMBL/GenBank/DDBJ whole genome shotgun (WGS) entry which is preliminary data.</text>
</comment>
<dbReference type="AlphaFoldDB" id="A0A1G2CFK1"/>
<feature type="compositionally biased region" description="Basic and acidic residues" evidence="1">
    <location>
        <begin position="1"/>
        <end position="20"/>
    </location>
</feature>
<protein>
    <submittedName>
        <fullName evidence="2">Uncharacterized protein</fullName>
    </submittedName>
</protein>
<sequence length="145" mass="15932">MPPGKLPEKKAELPAHKDRYGGPCRDVAQQTTGDEMARRCLGCGRIESYEPDTLIVVFKKGVKVTDAIAYISQFKMNGRQPQLGGKIEKDGIVAMVVSIPLAAAESLEDWVKALEEPPQGRTSPVWYAARVMKTDFEVAKRASTI</sequence>
<dbReference type="Proteomes" id="UP000178796">
    <property type="component" value="Unassembled WGS sequence"/>
</dbReference>
<dbReference type="EMBL" id="MHKY01000001">
    <property type="protein sequence ID" value="OGZ00174.1"/>
    <property type="molecule type" value="Genomic_DNA"/>
</dbReference>
<proteinExistence type="predicted"/>
<feature type="region of interest" description="Disordered" evidence="1">
    <location>
        <begin position="1"/>
        <end position="22"/>
    </location>
</feature>
<evidence type="ECO:0000313" key="2">
    <source>
        <dbReference type="EMBL" id="OGZ00174.1"/>
    </source>
</evidence>
<accession>A0A1G2CFK1</accession>
<reference evidence="2 3" key="1">
    <citation type="journal article" date="2016" name="Nat. Commun.">
        <title>Thousands of microbial genomes shed light on interconnected biogeochemical processes in an aquifer system.</title>
        <authorList>
            <person name="Anantharaman K."/>
            <person name="Brown C.T."/>
            <person name="Hug L.A."/>
            <person name="Sharon I."/>
            <person name="Castelle C.J."/>
            <person name="Probst A.J."/>
            <person name="Thomas B.C."/>
            <person name="Singh A."/>
            <person name="Wilkins M.J."/>
            <person name="Karaoz U."/>
            <person name="Brodie E.L."/>
            <person name="Williams K.H."/>
            <person name="Hubbard S.S."/>
            <person name="Banfield J.F."/>
        </authorList>
    </citation>
    <scope>NUCLEOTIDE SEQUENCE [LARGE SCALE GENOMIC DNA]</scope>
</reference>
<gene>
    <name evidence="2" type="ORF">A3E09_01610</name>
</gene>
<evidence type="ECO:0000313" key="3">
    <source>
        <dbReference type="Proteomes" id="UP000178796"/>
    </source>
</evidence>
<evidence type="ECO:0000256" key="1">
    <source>
        <dbReference type="SAM" id="MobiDB-lite"/>
    </source>
</evidence>
<organism evidence="2 3">
    <name type="scientific">Candidatus Liptonbacteria bacterium RIFCSPHIGHO2_12_FULL_60_13</name>
    <dbReference type="NCBI Taxonomy" id="1798648"/>
    <lineage>
        <taxon>Bacteria</taxon>
        <taxon>Candidatus Liptoniibacteriota</taxon>
    </lineage>
</organism>